<proteinExistence type="predicted"/>
<evidence type="ECO:0000313" key="9">
    <source>
        <dbReference type="EMBL" id="QPJ66179.1"/>
    </source>
</evidence>
<dbReference type="InterPro" id="IPR036097">
    <property type="entry name" value="HisK_dim/P_sf"/>
</dbReference>
<dbReference type="InterPro" id="IPR003661">
    <property type="entry name" value="HisK_dim/P_dom"/>
</dbReference>
<evidence type="ECO:0000256" key="3">
    <source>
        <dbReference type="ARBA" id="ARBA00022553"/>
    </source>
</evidence>
<evidence type="ECO:0000259" key="7">
    <source>
        <dbReference type="PROSITE" id="PS50109"/>
    </source>
</evidence>
<feature type="domain" description="Response regulatory" evidence="8">
    <location>
        <begin position="12"/>
        <end position="128"/>
    </location>
</feature>
<dbReference type="Gene3D" id="3.40.50.2300">
    <property type="match status" value="1"/>
</dbReference>
<dbReference type="PROSITE" id="PS50110">
    <property type="entry name" value="RESPONSE_REGULATORY"/>
    <property type="match status" value="1"/>
</dbReference>
<dbReference type="SUPFAM" id="SSF55874">
    <property type="entry name" value="ATPase domain of HSP90 chaperone/DNA topoisomerase II/histidine kinase"/>
    <property type="match status" value="1"/>
</dbReference>
<evidence type="ECO:0000256" key="5">
    <source>
        <dbReference type="ARBA" id="ARBA00022777"/>
    </source>
</evidence>
<accession>A0A7T0C463</accession>
<dbReference type="InterPro" id="IPR004358">
    <property type="entry name" value="Sig_transdc_His_kin-like_C"/>
</dbReference>
<dbReference type="CDD" id="cd00082">
    <property type="entry name" value="HisKA"/>
    <property type="match status" value="1"/>
</dbReference>
<protein>
    <recommendedName>
        <fullName evidence="2">histidine kinase</fullName>
        <ecNumber evidence="2">2.7.13.3</ecNumber>
    </recommendedName>
</protein>
<dbReference type="PANTHER" id="PTHR43547">
    <property type="entry name" value="TWO-COMPONENT HISTIDINE KINASE"/>
    <property type="match status" value="1"/>
</dbReference>
<evidence type="ECO:0000313" key="10">
    <source>
        <dbReference type="Proteomes" id="UP000594464"/>
    </source>
</evidence>
<dbReference type="Gene3D" id="3.30.565.10">
    <property type="entry name" value="Histidine kinase-like ATPase, C-terminal domain"/>
    <property type="match status" value="1"/>
</dbReference>
<dbReference type="InterPro" id="IPR036890">
    <property type="entry name" value="HATPase_C_sf"/>
</dbReference>
<dbReference type="InterPro" id="IPR001789">
    <property type="entry name" value="Sig_transdc_resp-reg_receiver"/>
</dbReference>
<dbReference type="Pfam" id="PF00512">
    <property type="entry name" value="HisKA"/>
    <property type="match status" value="1"/>
</dbReference>
<evidence type="ECO:0000256" key="1">
    <source>
        <dbReference type="ARBA" id="ARBA00000085"/>
    </source>
</evidence>
<dbReference type="SMART" id="SM00448">
    <property type="entry name" value="REC"/>
    <property type="match status" value="1"/>
</dbReference>
<evidence type="ECO:0000256" key="6">
    <source>
        <dbReference type="PROSITE-ProRule" id="PRU00169"/>
    </source>
</evidence>
<dbReference type="InterPro" id="IPR003594">
    <property type="entry name" value="HATPase_dom"/>
</dbReference>
<dbReference type="Gene3D" id="1.10.287.130">
    <property type="match status" value="1"/>
</dbReference>
<dbReference type="FunFam" id="3.30.565.10:FF:000006">
    <property type="entry name" value="Sensor histidine kinase WalK"/>
    <property type="match status" value="1"/>
</dbReference>
<dbReference type="EMBL" id="CP048620">
    <property type="protein sequence ID" value="QPJ66179.1"/>
    <property type="molecule type" value="Genomic_DNA"/>
</dbReference>
<dbReference type="Pfam" id="PF00072">
    <property type="entry name" value="Response_reg"/>
    <property type="match status" value="1"/>
</dbReference>
<comment type="catalytic activity">
    <reaction evidence="1">
        <text>ATP + protein L-histidine = ADP + protein N-phospho-L-histidine.</text>
        <dbReference type="EC" id="2.7.13.3"/>
    </reaction>
</comment>
<evidence type="ECO:0000256" key="2">
    <source>
        <dbReference type="ARBA" id="ARBA00012438"/>
    </source>
</evidence>
<dbReference type="KEGG" id="nva:G3M78_12560"/>
<sequence length="380" mass="42138">MFQNHEELKGMKILIVDDTLENLNVLRSILSSKGFNIYIATNGELALKLSEKTIPDLILLDVMMPGMNGFETCQKLKANSATKDIPVIFVSAKSETSDIVDGFSVGGVDYIVKPFNMEEVIVRVHTQLKLKKTTEDLKLAVVQLHAAQNDSLAKSEFLTRMSHELKTPLNAIIGFSALMQNNQDNLTPKQNKNIKFISDAGNRLHSIIKDILDVCLLEPNAYKIFTAKVELNPLLENSICSIRELAETKGIRIGHDFDLKKSIFVTGDAQRIKQILDSLLINAVKYNKEQGKIDIGLISSENGKVVISVADTGEGIQSSDYDKIFEPLFRLEKHRSQVSGLGLGLTLSKKYIELMGGAIQVESKPGEGSCFKLQLQKFVN</sequence>
<dbReference type="Pfam" id="PF02518">
    <property type="entry name" value="HATPase_c"/>
    <property type="match status" value="1"/>
</dbReference>
<evidence type="ECO:0000256" key="4">
    <source>
        <dbReference type="ARBA" id="ARBA00022679"/>
    </source>
</evidence>
<keyword evidence="5 9" id="KW-0418">Kinase</keyword>
<dbReference type="InterPro" id="IPR011006">
    <property type="entry name" value="CheY-like_superfamily"/>
</dbReference>
<dbReference type="InterPro" id="IPR005467">
    <property type="entry name" value="His_kinase_dom"/>
</dbReference>
<dbReference type="CDD" id="cd19920">
    <property type="entry name" value="REC_PA4781-like"/>
    <property type="match status" value="1"/>
</dbReference>
<name>A0A7T0C463_9BACT</name>
<dbReference type="SUPFAM" id="SSF52172">
    <property type="entry name" value="CheY-like"/>
    <property type="match status" value="1"/>
</dbReference>
<dbReference type="PANTHER" id="PTHR43547:SF2">
    <property type="entry name" value="HYBRID SIGNAL TRANSDUCTION HISTIDINE KINASE C"/>
    <property type="match status" value="1"/>
</dbReference>
<dbReference type="Proteomes" id="UP000594464">
    <property type="component" value="Chromosome"/>
</dbReference>
<organism evidence="9 10">
    <name type="scientific">Candidatus Nitrohelix vancouverensis</name>
    <dbReference type="NCBI Taxonomy" id="2705534"/>
    <lineage>
        <taxon>Bacteria</taxon>
        <taxon>Pseudomonadati</taxon>
        <taxon>Nitrospinota/Tectimicrobiota group</taxon>
        <taxon>Nitrospinota</taxon>
        <taxon>Nitrospinia</taxon>
        <taxon>Nitrospinales</taxon>
        <taxon>Nitrospinaceae</taxon>
        <taxon>Candidatus Nitrohelix</taxon>
    </lineage>
</organism>
<feature type="domain" description="Histidine kinase" evidence="7">
    <location>
        <begin position="160"/>
        <end position="379"/>
    </location>
</feature>
<feature type="modified residue" description="4-aspartylphosphate" evidence="6">
    <location>
        <position position="61"/>
    </location>
</feature>
<dbReference type="SMART" id="SM00388">
    <property type="entry name" value="HisKA"/>
    <property type="match status" value="1"/>
</dbReference>
<dbReference type="AlphaFoldDB" id="A0A7T0C463"/>
<dbReference type="EC" id="2.7.13.3" evidence="2"/>
<dbReference type="SMART" id="SM00387">
    <property type="entry name" value="HATPase_c"/>
    <property type="match status" value="1"/>
</dbReference>
<dbReference type="SUPFAM" id="SSF47384">
    <property type="entry name" value="Homodimeric domain of signal transducing histidine kinase"/>
    <property type="match status" value="1"/>
</dbReference>
<dbReference type="PROSITE" id="PS50109">
    <property type="entry name" value="HIS_KIN"/>
    <property type="match status" value="1"/>
</dbReference>
<dbReference type="PRINTS" id="PR00344">
    <property type="entry name" value="BCTRLSENSOR"/>
</dbReference>
<gene>
    <name evidence="9" type="ORF">G3M78_12560</name>
</gene>
<dbReference type="GO" id="GO:0000155">
    <property type="term" value="F:phosphorelay sensor kinase activity"/>
    <property type="evidence" value="ECO:0007669"/>
    <property type="project" value="InterPro"/>
</dbReference>
<keyword evidence="3 6" id="KW-0597">Phosphoprotein</keyword>
<evidence type="ECO:0000259" key="8">
    <source>
        <dbReference type="PROSITE" id="PS50110"/>
    </source>
</evidence>
<reference evidence="10" key="1">
    <citation type="submission" date="2020-02" db="EMBL/GenBank/DDBJ databases">
        <title>Genomic and physiological characterization of two novel Nitrospinaceae genera.</title>
        <authorList>
            <person name="Mueller A.J."/>
            <person name="Jung M.-Y."/>
            <person name="Strachan C.R."/>
            <person name="Herbold C.W."/>
            <person name="Kirkegaard R.H."/>
            <person name="Daims H."/>
        </authorList>
    </citation>
    <scope>NUCLEOTIDE SEQUENCE [LARGE SCALE GENOMIC DNA]</scope>
</reference>
<keyword evidence="4" id="KW-0808">Transferase</keyword>